<evidence type="ECO:0000256" key="3">
    <source>
        <dbReference type="HAMAP-Rule" id="MF_01385"/>
    </source>
</evidence>
<dbReference type="Gene3D" id="1.10.4190.10">
    <property type="entry name" value="Urease accessory protein UreF"/>
    <property type="match status" value="1"/>
</dbReference>
<evidence type="ECO:0000313" key="4">
    <source>
        <dbReference type="EMBL" id="SDX39192.1"/>
    </source>
</evidence>
<evidence type="ECO:0000256" key="1">
    <source>
        <dbReference type="ARBA" id="ARBA00022988"/>
    </source>
</evidence>
<comment type="function">
    <text evidence="3">Required for maturation of urease via the functional incorporation of the urease nickel metallocenter.</text>
</comment>
<dbReference type="PIRSF" id="PIRSF009467">
    <property type="entry name" value="Ureas_acces_UreF"/>
    <property type="match status" value="1"/>
</dbReference>
<evidence type="ECO:0000313" key="5">
    <source>
        <dbReference type="Proteomes" id="UP000198816"/>
    </source>
</evidence>
<dbReference type="Proteomes" id="UP000198816">
    <property type="component" value="Unassembled WGS sequence"/>
</dbReference>
<keyword evidence="3" id="KW-0963">Cytoplasm</keyword>
<evidence type="ECO:0000256" key="2">
    <source>
        <dbReference type="ARBA" id="ARBA00023186"/>
    </source>
</evidence>
<organism evidence="4 5">
    <name type="scientific">Thiocapsa roseopersicina</name>
    <dbReference type="NCBI Taxonomy" id="1058"/>
    <lineage>
        <taxon>Bacteria</taxon>
        <taxon>Pseudomonadati</taxon>
        <taxon>Pseudomonadota</taxon>
        <taxon>Gammaproteobacteria</taxon>
        <taxon>Chromatiales</taxon>
        <taxon>Chromatiaceae</taxon>
        <taxon>Thiocapsa</taxon>
    </lineage>
</organism>
<dbReference type="STRING" id="1058.SAMN05421783_1247"/>
<accession>A0A1H3BB74</accession>
<sequence>MPTAVRAPIIRVMHTSTDGALPLLRLMHLVSPGLPVGGFTYSQGIEWAVETGWIRDADDLERWMADQIGSSLRYLDIPLLVRMQAAALDRDQAALAGWVDRLLAGRETAELRREESDRGRALADLLVAWGLEDALGWKPQLARSQAAGFAFAAASWRIEPSEAATGYAWSWLENLVLAGIKLVPLGQTRGQQTLARLATLIPSTVAVALGVADEEIGASTPALAIASSAHETQYTRLFRS</sequence>
<gene>
    <name evidence="3" type="primary">ureF</name>
    <name evidence="4" type="ORF">SAMN05421783_1247</name>
</gene>
<dbReference type="InterPro" id="IPR002639">
    <property type="entry name" value="UreF"/>
</dbReference>
<name>A0A1H3BB74_THIRO</name>
<dbReference type="AlphaFoldDB" id="A0A1H3BB74"/>
<dbReference type="PANTHER" id="PTHR33620">
    <property type="entry name" value="UREASE ACCESSORY PROTEIN F"/>
    <property type="match status" value="1"/>
</dbReference>
<comment type="subunit">
    <text evidence="3">UreD, UreF and UreG form a complex that acts as a GTP-hydrolysis-dependent molecular chaperone, activating the urease apoprotein by helping to assemble the nickel containing metallocenter of UreC. The UreE protein probably delivers the nickel.</text>
</comment>
<comment type="similarity">
    <text evidence="3">Belongs to the UreF family.</text>
</comment>
<dbReference type="InterPro" id="IPR038277">
    <property type="entry name" value="UreF_sf"/>
</dbReference>
<keyword evidence="5" id="KW-1185">Reference proteome</keyword>
<reference evidence="5" key="1">
    <citation type="submission" date="2016-10" db="EMBL/GenBank/DDBJ databases">
        <authorList>
            <person name="Varghese N."/>
            <person name="Submissions S."/>
        </authorList>
    </citation>
    <scope>NUCLEOTIDE SEQUENCE [LARGE SCALE GENOMIC DNA]</scope>
    <source>
        <strain evidence="5">DSM 217</strain>
    </source>
</reference>
<protein>
    <recommendedName>
        <fullName evidence="3">Urease accessory protein UreF</fullName>
    </recommendedName>
</protein>
<dbReference type="GO" id="GO:0005737">
    <property type="term" value="C:cytoplasm"/>
    <property type="evidence" value="ECO:0007669"/>
    <property type="project" value="UniProtKB-SubCell"/>
</dbReference>
<dbReference type="Pfam" id="PF01730">
    <property type="entry name" value="UreF"/>
    <property type="match status" value="1"/>
</dbReference>
<dbReference type="PANTHER" id="PTHR33620:SF1">
    <property type="entry name" value="UREASE ACCESSORY PROTEIN F"/>
    <property type="match status" value="1"/>
</dbReference>
<proteinExistence type="inferred from homology"/>
<keyword evidence="2 3" id="KW-0143">Chaperone</keyword>
<dbReference type="HAMAP" id="MF_01385">
    <property type="entry name" value="UreF"/>
    <property type="match status" value="1"/>
</dbReference>
<keyword evidence="1 3" id="KW-0996">Nickel insertion</keyword>
<dbReference type="EMBL" id="FNNZ01000024">
    <property type="protein sequence ID" value="SDX39192.1"/>
    <property type="molecule type" value="Genomic_DNA"/>
</dbReference>
<comment type="subcellular location">
    <subcellularLocation>
        <location evidence="3">Cytoplasm</location>
    </subcellularLocation>
</comment>
<dbReference type="GO" id="GO:0016151">
    <property type="term" value="F:nickel cation binding"/>
    <property type="evidence" value="ECO:0007669"/>
    <property type="project" value="UniProtKB-UniRule"/>
</dbReference>